<evidence type="ECO:0000256" key="5">
    <source>
        <dbReference type="ARBA" id="ARBA00022840"/>
    </source>
</evidence>
<dbReference type="PANTHER" id="PTHR43033">
    <property type="entry name" value="TRNA(ILE)-LYSIDINE SYNTHASE-RELATED"/>
    <property type="match status" value="1"/>
</dbReference>
<dbReference type="Gene3D" id="1.20.59.20">
    <property type="match status" value="1"/>
</dbReference>
<dbReference type="GO" id="GO:0006400">
    <property type="term" value="P:tRNA modification"/>
    <property type="evidence" value="ECO:0007669"/>
    <property type="project" value="UniProtKB-UniRule"/>
</dbReference>
<dbReference type="EMBL" id="JACYWE010000007">
    <property type="protein sequence ID" value="MBD8507284.1"/>
    <property type="molecule type" value="Genomic_DNA"/>
</dbReference>
<feature type="domain" description="tRNA(Ile)-lysidine synthase substrate-binding" evidence="9">
    <location>
        <begin position="252"/>
        <end position="311"/>
    </location>
</feature>
<dbReference type="GO" id="GO:0005737">
    <property type="term" value="C:cytoplasm"/>
    <property type="evidence" value="ECO:0007669"/>
    <property type="project" value="UniProtKB-SubCell"/>
</dbReference>
<evidence type="ECO:0000256" key="4">
    <source>
        <dbReference type="ARBA" id="ARBA00022741"/>
    </source>
</evidence>
<dbReference type="GO" id="GO:0005524">
    <property type="term" value="F:ATP binding"/>
    <property type="evidence" value="ECO:0007669"/>
    <property type="project" value="UniProtKB-UniRule"/>
</dbReference>
<dbReference type="InterPro" id="IPR012795">
    <property type="entry name" value="tRNA_Ile_lys_synt_N"/>
</dbReference>
<dbReference type="GO" id="GO:0032267">
    <property type="term" value="F:tRNA(Ile)-lysidine synthase activity"/>
    <property type="evidence" value="ECO:0007669"/>
    <property type="project" value="UniProtKB-EC"/>
</dbReference>
<keyword evidence="3 7" id="KW-0819">tRNA processing</keyword>
<evidence type="ECO:0000256" key="7">
    <source>
        <dbReference type="HAMAP-Rule" id="MF_01161"/>
    </source>
</evidence>
<comment type="caution">
    <text evidence="10">The sequence shown here is derived from an EMBL/GenBank/DDBJ whole genome shotgun (WGS) entry which is preliminary data.</text>
</comment>
<keyword evidence="11" id="KW-1185">Reference proteome</keyword>
<dbReference type="RefSeq" id="WP_192039728.1">
    <property type="nucleotide sequence ID" value="NZ_JACYWE010000007.1"/>
</dbReference>
<name>A0A927JDK8_9ACTN</name>
<evidence type="ECO:0000259" key="9">
    <source>
        <dbReference type="Pfam" id="PF09179"/>
    </source>
</evidence>
<dbReference type="InterPro" id="IPR011063">
    <property type="entry name" value="TilS/TtcA_N"/>
</dbReference>
<dbReference type="EC" id="6.3.4.19" evidence="7"/>
<comment type="catalytic activity">
    <reaction evidence="6 7">
        <text>cytidine(34) in tRNA(Ile2) + L-lysine + ATP = lysidine(34) in tRNA(Ile2) + AMP + diphosphate + H(+)</text>
        <dbReference type="Rhea" id="RHEA:43744"/>
        <dbReference type="Rhea" id="RHEA-COMP:10625"/>
        <dbReference type="Rhea" id="RHEA-COMP:10670"/>
        <dbReference type="ChEBI" id="CHEBI:15378"/>
        <dbReference type="ChEBI" id="CHEBI:30616"/>
        <dbReference type="ChEBI" id="CHEBI:32551"/>
        <dbReference type="ChEBI" id="CHEBI:33019"/>
        <dbReference type="ChEBI" id="CHEBI:82748"/>
        <dbReference type="ChEBI" id="CHEBI:83665"/>
        <dbReference type="ChEBI" id="CHEBI:456215"/>
        <dbReference type="EC" id="6.3.4.19"/>
    </reaction>
</comment>
<dbReference type="InterPro" id="IPR012094">
    <property type="entry name" value="tRNA_Ile_lys_synt"/>
</dbReference>
<feature type="binding site" evidence="7">
    <location>
        <begin position="38"/>
        <end position="43"/>
    </location>
    <ligand>
        <name>ATP</name>
        <dbReference type="ChEBI" id="CHEBI:30616"/>
    </ligand>
</feature>
<comment type="function">
    <text evidence="7">Ligates lysine onto the cytidine present at position 34 of the AUA codon-specific tRNA(Ile) that contains the anticodon CAU, in an ATP-dependent manner. Cytidine is converted to lysidine, thus changing the amino acid specificity of the tRNA from methionine to isoleucine.</text>
</comment>
<organism evidence="10 11">
    <name type="scientific">Lolliginicoccus lacisalsi</name>
    <dbReference type="NCBI Taxonomy" id="2742202"/>
    <lineage>
        <taxon>Bacteria</taxon>
        <taxon>Bacillati</taxon>
        <taxon>Actinomycetota</taxon>
        <taxon>Actinomycetes</taxon>
        <taxon>Mycobacteriales</taxon>
        <taxon>Hoyosellaceae</taxon>
        <taxon>Lolliginicoccus</taxon>
    </lineage>
</organism>
<keyword evidence="1 7" id="KW-0963">Cytoplasm</keyword>
<evidence type="ECO:0000256" key="6">
    <source>
        <dbReference type="ARBA" id="ARBA00048539"/>
    </source>
</evidence>
<protein>
    <recommendedName>
        <fullName evidence="7">tRNA(Ile)-lysidine synthase</fullName>
        <ecNumber evidence="7">6.3.4.19</ecNumber>
    </recommendedName>
    <alternativeName>
        <fullName evidence="7">tRNA(Ile)-2-lysyl-cytidine synthase</fullName>
    </alternativeName>
    <alternativeName>
        <fullName evidence="7">tRNA(Ile)-lysidine synthetase</fullName>
    </alternativeName>
</protein>
<sequence length="349" mass="36396">MDNPRPRVTTPALHSVRLAVRSWMARHHDGGPIAVAVSGGADSMALCAAVVAESPGPVAAITIDHQLQDGSRGFAEAAARAASALGCGSATIATVTVTGPGGMEAAARRARYAALDDARAGATVLLGHTLDDQAETVLLGLARGSGARSISGMRALSPPWGRPLLGIRRTTTEAACAELGLEPFQDPQNADERFTRVRLRQEALPLLESILGGGAAEALARTARLLQDDNDALDGMAAEARMGAQHGTVLLVEHLQRLPVAVRSRVVRSWLQDEGAGALASAHLGAIDELVTRWRGQGAVAVPWPAGAARQGARLVVERRHGTLALSIHERVLAHAACSAGHRREERGT</sequence>
<gene>
    <name evidence="7 10" type="primary">tilS</name>
    <name evidence="10" type="ORF">HT102_12395</name>
</gene>
<comment type="subcellular location">
    <subcellularLocation>
        <location evidence="7">Cytoplasm</location>
    </subcellularLocation>
</comment>
<evidence type="ECO:0000313" key="11">
    <source>
        <dbReference type="Proteomes" id="UP000642993"/>
    </source>
</evidence>
<dbReference type="AlphaFoldDB" id="A0A927JDK8"/>
<comment type="similarity">
    <text evidence="7">Belongs to the tRNA(Ile)-lysidine synthase family.</text>
</comment>
<dbReference type="HAMAP" id="MF_01161">
    <property type="entry name" value="tRNA_Ile_lys_synt"/>
    <property type="match status" value="1"/>
</dbReference>
<dbReference type="CDD" id="cd01992">
    <property type="entry name" value="TilS_N"/>
    <property type="match status" value="1"/>
</dbReference>
<dbReference type="PANTHER" id="PTHR43033:SF1">
    <property type="entry name" value="TRNA(ILE)-LYSIDINE SYNTHASE-RELATED"/>
    <property type="match status" value="1"/>
</dbReference>
<proteinExistence type="inferred from homology"/>
<evidence type="ECO:0000256" key="3">
    <source>
        <dbReference type="ARBA" id="ARBA00022694"/>
    </source>
</evidence>
<keyword evidence="2 7" id="KW-0436">Ligase</keyword>
<dbReference type="SUPFAM" id="SSF52402">
    <property type="entry name" value="Adenine nucleotide alpha hydrolases-like"/>
    <property type="match status" value="1"/>
</dbReference>
<keyword evidence="4 7" id="KW-0547">Nucleotide-binding</keyword>
<dbReference type="InterPro" id="IPR015262">
    <property type="entry name" value="tRNA_Ile_lys_synt_subst-bd"/>
</dbReference>
<accession>A0A927JDK8</accession>
<comment type="domain">
    <text evidence="7">The N-terminal region contains the highly conserved SGGXDS motif, predicted to be a P-loop motif involved in ATP binding.</text>
</comment>
<evidence type="ECO:0000256" key="1">
    <source>
        <dbReference type="ARBA" id="ARBA00022490"/>
    </source>
</evidence>
<evidence type="ECO:0000313" key="10">
    <source>
        <dbReference type="EMBL" id="MBD8507284.1"/>
    </source>
</evidence>
<reference evidence="10" key="1">
    <citation type="submission" date="2020-09" db="EMBL/GenBank/DDBJ databases">
        <title>Hoyosella lacisalsi sp. nov., a halotolerant actinobacterium isolated from soil of Lake Gudzhirganskoe.</title>
        <authorList>
            <person name="Yang Q."/>
            <person name="Guo P.Y."/>
            <person name="Liu S.W."/>
            <person name="Li F.N."/>
            <person name="Sun C.H."/>
        </authorList>
    </citation>
    <scope>NUCLEOTIDE SEQUENCE</scope>
    <source>
        <strain evidence="10">G463</strain>
    </source>
</reference>
<evidence type="ECO:0000259" key="8">
    <source>
        <dbReference type="Pfam" id="PF01171"/>
    </source>
</evidence>
<keyword evidence="5 7" id="KW-0067">ATP-binding</keyword>
<dbReference type="Gene3D" id="3.40.50.620">
    <property type="entry name" value="HUPs"/>
    <property type="match status" value="1"/>
</dbReference>
<dbReference type="Pfam" id="PF09179">
    <property type="entry name" value="TilS"/>
    <property type="match status" value="1"/>
</dbReference>
<dbReference type="Proteomes" id="UP000642993">
    <property type="component" value="Unassembled WGS sequence"/>
</dbReference>
<dbReference type="SUPFAM" id="SSF82829">
    <property type="entry name" value="MesJ substrate recognition domain-like"/>
    <property type="match status" value="1"/>
</dbReference>
<evidence type="ECO:0000256" key="2">
    <source>
        <dbReference type="ARBA" id="ARBA00022598"/>
    </source>
</evidence>
<dbReference type="NCBIfam" id="TIGR02432">
    <property type="entry name" value="lysidine_TilS_N"/>
    <property type="match status" value="1"/>
</dbReference>
<dbReference type="InterPro" id="IPR014729">
    <property type="entry name" value="Rossmann-like_a/b/a_fold"/>
</dbReference>
<dbReference type="Pfam" id="PF01171">
    <property type="entry name" value="ATP_bind_3"/>
    <property type="match status" value="1"/>
</dbReference>
<feature type="domain" description="tRNA(Ile)-lysidine/2-thiocytidine synthase N-terminal" evidence="8">
    <location>
        <begin position="33"/>
        <end position="202"/>
    </location>
</feature>